<comment type="caution">
    <text evidence="1">The sequence shown here is derived from an EMBL/GenBank/DDBJ whole genome shotgun (WGS) entry which is preliminary data.</text>
</comment>
<reference evidence="1" key="2">
    <citation type="journal article" date="2021" name="Genome Biol. Evol.">
        <title>Developing a high-quality reference genome for a parasitic bivalve with doubly uniparental inheritance (Bivalvia: Unionida).</title>
        <authorList>
            <person name="Smith C.H."/>
        </authorList>
    </citation>
    <scope>NUCLEOTIDE SEQUENCE</scope>
    <source>
        <strain evidence="1">CHS0354</strain>
        <tissue evidence="1">Mantle</tissue>
    </source>
</reference>
<protein>
    <submittedName>
        <fullName evidence="1">Uncharacterized protein</fullName>
    </submittedName>
</protein>
<dbReference type="Proteomes" id="UP001195483">
    <property type="component" value="Unassembled WGS sequence"/>
</dbReference>
<dbReference type="EMBL" id="JAEAOA010001141">
    <property type="protein sequence ID" value="KAK3606964.1"/>
    <property type="molecule type" value="Genomic_DNA"/>
</dbReference>
<reference evidence="1" key="1">
    <citation type="journal article" date="2021" name="Genome Biol. Evol.">
        <title>A High-Quality Reference Genome for a Parasitic Bivalve with Doubly Uniparental Inheritance (Bivalvia: Unionida).</title>
        <authorList>
            <person name="Smith C.H."/>
        </authorList>
    </citation>
    <scope>NUCLEOTIDE SEQUENCE</scope>
    <source>
        <strain evidence="1">CHS0354</strain>
    </source>
</reference>
<proteinExistence type="predicted"/>
<keyword evidence="2" id="KW-1185">Reference proteome</keyword>
<dbReference type="AlphaFoldDB" id="A0AAE0TBT1"/>
<reference evidence="1" key="3">
    <citation type="submission" date="2023-05" db="EMBL/GenBank/DDBJ databases">
        <authorList>
            <person name="Smith C.H."/>
        </authorList>
    </citation>
    <scope>NUCLEOTIDE SEQUENCE</scope>
    <source>
        <strain evidence="1">CHS0354</strain>
        <tissue evidence="1">Mantle</tissue>
    </source>
</reference>
<organism evidence="1 2">
    <name type="scientific">Potamilus streckersoni</name>
    <dbReference type="NCBI Taxonomy" id="2493646"/>
    <lineage>
        <taxon>Eukaryota</taxon>
        <taxon>Metazoa</taxon>
        <taxon>Spiralia</taxon>
        <taxon>Lophotrochozoa</taxon>
        <taxon>Mollusca</taxon>
        <taxon>Bivalvia</taxon>
        <taxon>Autobranchia</taxon>
        <taxon>Heteroconchia</taxon>
        <taxon>Palaeoheterodonta</taxon>
        <taxon>Unionida</taxon>
        <taxon>Unionoidea</taxon>
        <taxon>Unionidae</taxon>
        <taxon>Ambleminae</taxon>
        <taxon>Lampsilini</taxon>
        <taxon>Potamilus</taxon>
    </lineage>
</organism>
<sequence>MRISGELSVISRIERCYNPPFGELSGTKRRISGELSVAKKRISGDLSVAKKRISGELSVPKNRISGELSGTKKRISFDMHGIAHQIFFKESGIGNQVAADGCPDHDDVIAKRREETRDAVRAFAVIQPEYLRADDADVKMPAQYRQIRRAGDAEAHRERQGRVPAVQLCARGDVGGEICAAAGDAGASHAVHQSGCVLREVGDALFRSVGCEDVHRAQFPDGAGGFVVRAVFRREVGDNQPFDTYAGCSFCKGVKPDAVRDVRVGHEQESGIREAGADRPRKIEALRYVRSVRDRLLAGTRDDGAVSGRLGKRDLQFNQRDTVFCHRFNQSEVILKRWVAEYQMRHQ</sequence>
<gene>
    <name evidence="1" type="ORF">CHS0354_018560</name>
</gene>
<evidence type="ECO:0000313" key="1">
    <source>
        <dbReference type="EMBL" id="KAK3606964.1"/>
    </source>
</evidence>
<accession>A0AAE0TBT1</accession>
<name>A0AAE0TBT1_9BIVA</name>
<evidence type="ECO:0000313" key="2">
    <source>
        <dbReference type="Proteomes" id="UP001195483"/>
    </source>
</evidence>